<feature type="domain" description="Histidine kinase" evidence="5">
    <location>
        <begin position="613"/>
        <end position="873"/>
    </location>
</feature>
<dbReference type="InterPro" id="IPR050956">
    <property type="entry name" value="2C_system_His_kinase"/>
</dbReference>
<dbReference type="InterPro" id="IPR004358">
    <property type="entry name" value="Sig_transdc_His_kin-like_C"/>
</dbReference>
<dbReference type="SUPFAM" id="SSF47384">
    <property type="entry name" value="Homodimeric domain of signal transducing histidine kinase"/>
    <property type="match status" value="1"/>
</dbReference>
<feature type="compositionally biased region" description="Low complexity" evidence="4">
    <location>
        <begin position="167"/>
        <end position="181"/>
    </location>
</feature>
<feature type="domain" description="Response regulatory" evidence="6">
    <location>
        <begin position="920"/>
        <end position="1044"/>
    </location>
</feature>
<evidence type="ECO:0000256" key="1">
    <source>
        <dbReference type="ARBA" id="ARBA00022553"/>
    </source>
</evidence>
<evidence type="ECO:0000256" key="4">
    <source>
        <dbReference type="SAM" id="MobiDB-lite"/>
    </source>
</evidence>
<dbReference type="Gene3D" id="3.30.565.10">
    <property type="entry name" value="Histidine kinase-like ATPase, C-terminal domain"/>
    <property type="match status" value="1"/>
</dbReference>
<feature type="compositionally biased region" description="Low complexity" evidence="4">
    <location>
        <begin position="1090"/>
        <end position="1110"/>
    </location>
</feature>
<evidence type="ECO:0000313" key="8">
    <source>
        <dbReference type="Proteomes" id="UP001342314"/>
    </source>
</evidence>
<evidence type="ECO:0000256" key="3">
    <source>
        <dbReference type="SAM" id="Coils"/>
    </source>
</evidence>
<dbReference type="CDD" id="cd00130">
    <property type="entry name" value="PAS"/>
    <property type="match status" value="2"/>
</dbReference>
<dbReference type="InterPro" id="IPR036890">
    <property type="entry name" value="HATPase_C_sf"/>
</dbReference>
<dbReference type="CDD" id="cd00082">
    <property type="entry name" value="HisKA"/>
    <property type="match status" value="1"/>
</dbReference>
<dbReference type="Pfam" id="PF13188">
    <property type="entry name" value="PAS_8"/>
    <property type="match status" value="1"/>
</dbReference>
<dbReference type="AlphaFoldDB" id="A0AAV5GIE0"/>
<dbReference type="EMBL" id="BQKY01000005">
    <property type="protein sequence ID" value="GJN89908.1"/>
    <property type="molecule type" value="Genomic_DNA"/>
</dbReference>
<organism evidence="7 8">
    <name type="scientific">Rhodotorula paludigena</name>
    <dbReference type="NCBI Taxonomy" id="86838"/>
    <lineage>
        <taxon>Eukaryota</taxon>
        <taxon>Fungi</taxon>
        <taxon>Dikarya</taxon>
        <taxon>Basidiomycota</taxon>
        <taxon>Pucciniomycotina</taxon>
        <taxon>Microbotryomycetes</taxon>
        <taxon>Sporidiobolales</taxon>
        <taxon>Sporidiobolaceae</taxon>
        <taxon>Rhodotorula</taxon>
    </lineage>
</organism>
<dbReference type="SUPFAM" id="SSF55785">
    <property type="entry name" value="PYP-like sensor domain (PAS domain)"/>
    <property type="match status" value="2"/>
</dbReference>
<reference evidence="7 8" key="1">
    <citation type="submission" date="2021-12" db="EMBL/GenBank/DDBJ databases">
        <title>High titer production of polyol ester of fatty acids by Rhodotorula paludigena BS15 towards product separation-free biomass refinery.</title>
        <authorList>
            <person name="Mano J."/>
            <person name="Ono H."/>
            <person name="Tanaka T."/>
            <person name="Naito K."/>
            <person name="Sushida H."/>
            <person name="Ike M."/>
            <person name="Tokuyasu K."/>
            <person name="Kitaoka M."/>
        </authorList>
    </citation>
    <scope>NUCLEOTIDE SEQUENCE [LARGE SCALE GENOMIC DNA]</scope>
    <source>
        <strain evidence="7 8">BS15</strain>
    </source>
</reference>
<dbReference type="InterPro" id="IPR036097">
    <property type="entry name" value="HisK_dim/P_sf"/>
</dbReference>
<feature type="compositionally biased region" description="Basic and acidic residues" evidence="4">
    <location>
        <begin position="85"/>
        <end position="99"/>
    </location>
</feature>
<evidence type="ECO:0008006" key="9">
    <source>
        <dbReference type="Google" id="ProtNLM"/>
    </source>
</evidence>
<dbReference type="InterPro" id="IPR000014">
    <property type="entry name" value="PAS"/>
</dbReference>
<sequence length="1157" mass="126380">MQSAAQAAGAAPPPPGPSSPADDGLQRLPHALVAYLHDQPLSTCIYSHDALAEDGELPQPVWQNPALFSFLNQGVGGAAPLPRSRLQEPHATSHDEQHHGRTRLSLTDALDDRSKELLRRWLRDGIERAMEPLSAGVVPSPGTHNGPLKVFQPSTTSQPVRPGFGGRPSSSSSTTSTYSRQSRFQAHRQIALHLVAGVNFSKVHWRATVVLDAGCTVLTMLPASSVANGGVFTEEDEAEEDEDDIVEFGEEARARAAGDEGEIPPEANGETVDNDDERGAAGSVARSEPERMPMSVQLARQRLGKGVLVEQLGEHEISIEGAKDAVSLEGLAYTAWHAPIGLFRVNRDLSITQANPKWRQTCGLAEGETNDAWPARIHPDDRERVVQHYQRITRDLPFERDECEFRWVREGVRDQWCVCIIEPAVINGRLDGYCGQLLNINKHKAAATASELREAQLRNELAMLGETALVGLARIDLDGHFISANDSWYQIVNLEKGRPLDEWVNELHPDDSDWVFEKWHRCLATLDPFQARFRWKYGGVCLAQARPNASNPQEASGWLASVTNVTAQTRAEEELLRISREREEAAQRYADEAEERRKVAVEEKRQQELLIDVTSHEIRNPISAILQNADFTRSSLISLRDRLAALEGAGKFPQDLDSKLLDTLDEDIEALDAIAECGMAQERIANDILGLAQIQLSKYSITPIEFELATSLRNICRMFKAGRPVSYFVSRSLCGPTARLTQVLVNLLSNAIRFTAKSETRIVTLTVEVSARPPERDTPLIPPPETEYYIDKQKPVYLFFSVEDTGPGMTEEETSRLFAKFMQASPFTHTTWGGSGLGLWIARNLCELQAGRIEVASTVGKGSIFRCFITARSVDAGLPTHERPVAVVEGITAPNAERGRAPAVFLSRSGDDASPLKGLTILCCEDNQINRTVLRRQLVKEGCEDVLLACDGKEGLELLASRPSGSIDCILMDIEMPVMDGLEASRAIRLMEQQGQRTGRQRIVGLTGNARNAQKEAALAAGMNCVVTKPYKVPDLIARIRADTPDIAPTHPEHTSAPGAAAEGTFVAAQPNDELSQNLTTGATVEIIAPGSPTSSSSSLPFSSSPTPLGDIPGAAQLPQNPTLPPQQLMHAANSMNHHGAGTTLPPSHPEGRSLLK</sequence>
<dbReference type="SUPFAM" id="SSF52172">
    <property type="entry name" value="CheY-like"/>
    <property type="match status" value="1"/>
</dbReference>
<feature type="region of interest" description="Disordered" evidence="4">
    <location>
        <begin position="1088"/>
        <end position="1157"/>
    </location>
</feature>
<dbReference type="InterPro" id="IPR011006">
    <property type="entry name" value="CheY-like_superfamily"/>
</dbReference>
<dbReference type="Proteomes" id="UP001342314">
    <property type="component" value="Unassembled WGS sequence"/>
</dbReference>
<dbReference type="InterPro" id="IPR035965">
    <property type="entry name" value="PAS-like_dom_sf"/>
</dbReference>
<dbReference type="SMART" id="SM00387">
    <property type="entry name" value="HATPase_c"/>
    <property type="match status" value="1"/>
</dbReference>
<dbReference type="InterPro" id="IPR003661">
    <property type="entry name" value="HisK_dim/P_dom"/>
</dbReference>
<proteinExistence type="predicted"/>
<dbReference type="Gene3D" id="3.30.450.20">
    <property type="entry name" value="PAS domain"/>
    <property type="match status" value="2"/>
</dbReference>
<keyword evidence="1 2" id="KW-0597">Phosphoprotein</keyword>
<dbReference type="PROSITE" id="PS50110">
    <property type="entry name" value="RESPONSE_REGULATORY"/>
    <property type="match status" value="1"/>
</dbReference>
<keyword evidence="8" id="KW-1185">Reference proteome</keyword>
<dbReference type="PANTHER" id="PTHR43719:SF60">
    <property type="entry name" value="HISTIDINE KINASE G2"/>
    <property type="match status" value="1"/>
</dbReference>
<dbReference type="InterPro" id="IPR005467">
    <property type="entry name" value="His_kinase_dom"/>
</dbReference>
<name>A0AAV5GIE0_9BASI</name>
<feature type="region of interest" description="Disordered" evidence="4">
    <location>
        <begin position="134"/>
        <end position="181"/>
    </location>
</feature>
<evidence type="ECO:0000259" key="5">
    <source>
        <dbReference type="PROSITE" id="PS50109"/>
    </source>
</evidence>
<dbReference type="PRINTS" id="PR00344">
    <property type="entry name" value="BCTRLSENSOR"/>
</dbReference>
<dbReference type="PANTHER" id="PTHR43719">
    <property type="entry name" value="TWO-COMPONENT HISTIDINE KINASE"/>
    <property type="match status" value="1"/>
</dbReference>
<dbReference type="Gene3D" id="3.40.50.2300">
    <property type="match status" value="1"/>
</dbReference>
<feature type="coiled-coil region" evidence="3">
    <location>
        <begin position="568"/>
        <end position="610"/>
    </location>
</feature>
<dbReference type="Pfam" id="PF00072">
    <property type="entry name" value="Response_reg"/>
    <property type="match status" value="1"/>
</dbReference>
<dbReference type="CDD" id="cd17546">
    <property type="entry name" value="REC_hyHK_CKI1_RcsC-like"/>
    <property type="match status" value="1"/>
</dbReference>
<dbReference type="InterPro" id="IPR003594">
    <property type="entry name" value="HATPase_dom"/>
</dbReference>
<keyword evidence="3" id="KW-0175">Coiled coil</keyword>
<dbReference type="SMART" id="SM00091">
    <property type="entry name" value="PAS"/>
    <property type="match status" value="2"/>
</dbReference>
<evidence type="ECO:0000259" key="6">
    <source>
        <dbReference type="PROSITE" id="PS50110"/>
    </source>
</evidence>
<feature type="region of interest" description="Disordered" evidence="4">
    <location>
        <begin position="255"/>
        <end position="293"/>
    </location>
</feature>
<feature type="compositionally biased region" description="Low complexity" evidence="4">
    <location>
        <begin position="1117"/>
        <end position="1129"/>
    </location>
</feature>
<accession>A0AAV5GIE0</accession>
<dbReference type="InterPro" id="IPR001789">
    <property type="entry name" value="Sig_transdc_resp-reg_receiver"/>
</dbReference>
<feature type="region of interest" description="Disordered" evidence="4">
    <location>
        <begin position="1"/>
        <end position="25"/>
    </location>
</feature>
<dbReference type="SUPFAM" id="SSF55874">
    <property type="entry name" value="ATPase domain of HSP90 chaperone/DNA topoisomerase II/histidine kinase"/>
    <property type="match status" value="1"/>
</dbReference>
<dbReference type="GO" id="GO:0000155">
    <property type="term" value="F:phosphorelay sensor kinase activity"/>
    <property type="evidence" value="ECO:0007669"/>
    <property type="project" value="InterPro"/>
</dbReference>
<dbReference type="SMART" id="SM00448">
    <property type="entry name" value="REC"/>
    <property type="match status" value="1"/>
</dbReference>
<feature type="modified residue" description="4-aspartylphosphate" evidence="2">
    <location>
        <position position="973"/>
    </location>
</feature>
<dbReference type="Gene3D" id="1.10.287.130">
    <property type="match status" value="1"/>
</dbReference>
<dbReference type="Pfam" id="PF02518">
    <property type="entry name" value="HATPase_c"/>
    <property type="match status" value="1"/>
</dbReference>
<protein>
    <recommendedName>
        <fullName evidence="9">Histidine kinase</fullName>
    </recommendedName>
</protein>
<evidence type="ECO:0000256" key="2">
    <source>
        <dbReference type="PROSITE-ProRule" id="PRU00169"/>
    </source>
</evidence>
<dbReference type="PROSITE" id="PS50109">
    <property type="entry name" value="HIS_KIN"/>
    <property type="match status" value="1"/>
</dbReference>
<feature type="region of interest" description="Disordered" evidence="4">
    <location>
        <begin position="79"/>
        <end position="107"/>
    </location>
</feature>
<evidence type="ECO:0000313" key="7">
    <source>
        <dbReference type="EMBL" id="GJN89908.1"/>
    </source>
</evidence>
<feature type="compositionally biased region" description="Low complexity" evidence="4">
    <location>
        <begin position="1"/>
        <end position="10"/>
    </location>
</feature>
<gene>
    <name evidence="7" type="ORF">Rhopal_002897-T1</name>
</gene>
<comment type="caution">
    <text evidence="7">The sequence shown here is derived from an EMBL/GenBank/DDBJ whole genome shotgun (WGS) entry which is preliminary data.</text>
</comment>